<dbReference type="Proteomes" id="UP000479691">
    <property type="component" value="Unassembled WGS sequence"/>
</dbReference>
<protein>
    <submittedName>
        <fullName evidence="1">Uncharacterized protein</fullName>
    </submittedName>
</protein>
<accession>A0A7C8Q0C1</accession>
<gene>
    <name evidence="1" type="ORF">TWF788_003256</name>
</gene>
<reference evidence="1 2" key="1">
    <citation type="submission" date="2019-06" db="EMBL/GenBank/DDBJ databases">
        <authorList>
            <person name="Palmer J.M."/>
        </authorList>
    </citation>
    <scope>NUCLEOTIDE SEQUENCE [LARGE SCALE GENOMIC DNA]</scope>
    <source>
        <strain evidence="1 2">TWF788</strain>
    </source>
</reference>
<dbReference type="AlphaFoldDB" id="A0A7C8Q0C1"/>
<name>A0A7C8Q0C1_ORBOL</name>
<proteinExistence type="predicted"/>
<dbReference type="EMBL" id="JAABOE010000017">
    <property type="protein sequence ID" value="KAF3186391.1"/>
    <property type="molecule type" value="Genomic_DNA"/>
</dbReference>
<organism evidence="1 2">
    <name type="scientific">Orbilia oligospora</name>
    <name type="common">Nematode-trapping fungus</name>
    <name type="synonym">Arthrobotrys oligospora</name>
    <dbReference type="NCBI Taxonomy" id="2813651"/>
    <lineage>
        <taxon>Eukaryota</taxon>
        <taxon>Fungi</taxon>
        <taxon>Dikarya</taxon>
        <taxon>Ascomycota</taxon>
        <taxon>Pezizomycotina</taxon>
        <taxon>Orbiliomycetes</taxon>
        <taxon>Orbiliales</taxon>
        <taxon>Orbiliaceae</taxon>
        <taxon>Orbilia</taxon>
    </lineage>
</organism>
<evidence type="ECO:0000313" key="2">
    <source>
        <dbReference type="Proteomes" id="UP000479691"/>
    </source>
</evidence>
<sequence length="77" mass="8618">MEFSAVRYLPQHPFTPDIKSGTEWQGENGKVERLSEDDFCFASLSVCGPSQTVTGFNLLQSDWKPLQLLRAVDTAII</sequence>
<comment type="caution">
    <text evidence="1">The sequence shown here is derived from an EMBL/GenBank/DDBJ whole genome shotgun (WGS) entry which is preliminary data.</text>
</comment>
<evidence type="ECO:0000313" key="1">
    <source>
        <dbReference type="EMBL" id="KAF3186391.1"/>
    </source>
</evidence>